<comment type="similarity">
    <text evidence="4">Belongs to the cytochrome c oxidase VIIc family.</text>
</comment>
<dbReference type="GO" id="GO:0005886">
    <property type="term" value="C:plasma membrane"/>
    <property type="evidence" value="ECO:0007669"/>
    <property type="project" value="TreeGrafter"/>
</dbReference>
<reference evidence="13 14" key="1">
    <citation type="journal article" date="2018" name="Sci. Rep.">
        <title>Genome sequence of the cauliflower mushroom Sparassis crispa (Hanabiratake) and its association with beneficial usage.</title>
        <authorList>
            <person name="Kiyama R."/>
            <person name="Furutani Y."/>
            <person name="Kawaguchi K."/>
            <person name="Nakanishi T."/>
        </authorList>
    </citation>
    <scope>NUCLEOTIDE SEQUENCE [LARGE SCALE GENOMIC DNA]</scope>
</reference>
<keyword evidence="14" id="KW-1185">Reference proteome</keyword>
<dbReference type="OrthoDB" id="3561359at2759"/>
<feature type="transmembrane region" description="Helical" evidence="11">
    <location>
        <begin position="489"/>
        <end position="505"/>
    </location>
</feature>
<feature type="compositionally biased region" description="Polar residues" evidence="10">
    <location>
        <begin position="29"/>
        <end position="52"/>
    </location>
</feature>
<dbReference type="GeneID" id="38776058"/>
<dbReference type="InterPro" id="IPR011701">
    <property type="entry name" value="MFS"/>
</dbReference>
<evidence type="ECO:0000256" key="2">
    <source>
        <dbReference type="ARBA" id="ARBA00004434"/>
    </source>
</evidence>
<feature type="transmembrane region" description="Helical" evidence="11">
    <location>
        <begin position="86"/>
        <end position="108"/>
    </location>
</feature>
<dbReference type="GO" id="GO:0022857">
    <property type="term" value="F:transmembrane transporter activity"/>
    <property type="evidence" value="ECO:0007669"/>
    <property type="project" value="InterPro"/>
</dbReference>
<keyword evidence="8" id="KW-0496">Mitochondrion</keyword>
<evidence type="ECO:0000256" key="1">
    <source>
        <dbReference type="ARBA" id="ARBA00004141"/>
    </source>
</evidence>
<evidence type="ECO:0000313" key="14">
    <source>
        <dbReference type="Proteomes" id="UP000287166"/>
    </source>
</evidence>
<dbReference type="PROSITE" id="PS50850">
    <property type="entry name" value="MFS"/>
    <property type="match status" value="1"/>
</dbReference>
<dbReference type="SUPFAM" id="SSF103473">
    <property type="entry name" value="MFS general substrate transporter"/>
    <property type="match status" value="1"/>
</dbReference>
<feature type="transmembrane region" description="Helical" evidence="11">
    <location>
        <begin position="153"/>
        <end position="172"/>
    </location>
</feature>
<feature type="region of interest" description="Disordered" evidence="10">
    <location>
        <begin position="21"/>
        <end position="65"/>
    </location>
</feature>
<dbReference type="CDD" id="cd17323">
    <property type="entry name" value="MFS_Tpo1_MDR_like"/>
    <property type="match status" value="1"/>
</dbReference>
<sequence>MSTQASGTSTSVLDAQYSLSRTLQDKSETSTAIVNTEKTPCSVENGQPSGQCTVEDMKTPPSSEDEYLVSLDDEEDPKNRSTARKWVIVLVISSAALCATFASSVAAFTEAGLAEDLHTVHEVTILSISLFVMGLGVGPLLVGPLSEVYGRNIIYRISYLLFFAFTWPIAFAPNIEVFLVFRFITGFCGSAFLSVAGGSVTDLFVNAKVASPMAVYTMSPFIGPVIGPLIGGFINQNVYWRWTYRVLLMWQFVEIILLLLLIPETYEPLLLKSKARRMRKETGNDKYYAPLDRREQSIFNAILFSCYTPFQLILFDRMALALDTWNALILGILYLAFQAFPIIFEDLHGFNYQETGLSFLGIGVGMFAALATQPLWNRFHRNQTIKYNGPPPPETRLVMGQWGGILAPIGLFWLAFTTYKHVFWIAPIIASVPFGAGVYFIFTSTFTYLVVAYRPIAASAMAANSFLRSTFAAVFPLFATAMYHKLGTVGATALLAGLCTIMAPLPDPKQIWGQRLTGEADRAAWTLWIEGPTSPTAHSEVLGHEELKTATALPTHCTPVLLNMSLLARSSAPLRQVARSRLVAPSRSVHSEYKHFPFEYNNRGAFATKLAVYLIGGFSIPFVAAWYQIRKSSGAT</sequence>
<dbReference type="Gene3D" id="1.20.1250.20">
    <property type="entry name" value="MFS general substrate transporter like domains"/>
    <property type="match status" value="1"/>
</dbReference>
<keyword evidence="9 11" id="KW-0472">Membrane</keyword>
<dbReference type="InterPro" id="IPR036636">
    <property type="entry name" value="COX7C/Cox8_sf"/>
</dbReference>
<proteinExistence type="inferred from homology"/>
<feature type="transmembrane region" description="Helical" evidence="11">
    <location>
        <begin position="397"/>
        <end position="416"/>
    </location>
</feature>
<feature type="transmembrane region" description="Helical" evidence="11">
    <location>
        <begin position="610"/>
        <end position="629"/>
    </location>
</feature>
<keyword evidence="5 11" id="KW-0812">Transmembrane</keyword>
<protein>
    <submittedName>
        <fullName evidence="13">Efflux pump atB</fullName>
    </submittedName>
</protein>
<dbReference type="STRING" id="139825.A0A401GAF7"/>
<evidence type="ECO:0000256" key="8">
    <source>
        <dbReference type="ARBA" id="ARBA00023128"/>
    </source>
</evidence>
<feature type="transmembrane region" description="Helical" evidence="11">
    <location>
        <begin position="120"/>
        <end position="141"/>
    </location>
</feature>
<dbReference type="UniPathway" id="UPA00705"/>
<dbReference type="InterPro" id="IPR004202">
    <property type="entry name" value="COX7C/Cox8"/>
</dbReference>
<evidence type="ECO:0000256" key="11">
    <source>
        <dbReference type="SAM" id="Phobius"/>
    </source>
</evidence>
<feature type="transmembrane region" description="Helical" evidence="11">
    <location>
        <begin position="327"/>
        <end position="344"/>
    </location>
</feature>
<dbReference type="PANTHER" id="PTHR23502:SF7">
    <property type="entry name" value="DRUG_PROTON ANTIPORTER YHK8-RELATED"/>
    <property type="match status" value="1"/>
</dbReference>
<evidence type="ECO:0000256" key="4">
    <source>
        <dbReference type="ARBA" id="ARBA00010514"/>
    </source>
</evidence>
<evidence type="ECO:0000256" key="9">
    <source>
        <dbReference type="ARBA" id="ARBA00023136"/>
    </source>
</evidence>
<comment type="caution">
    <text evidence="13">The sequence shown here is derived from an EMBL/GenBank/DDBJ whole genome shotgun (WGS) entry which is preliminary data.</text>
</comment>
<name>A0A401GAF7_9APHY</name>
<feature type="transmembrane region" description="Helical" evidence="11">
    <location>
        <begin position="246"/>
        <end position="263"/>
    </location>
</feature>
<comment type="subcellular location">
    <subcellularLocation>
        <location evidence="1">Membrane</location>
        <topology evidence="1">Multi-pass membrane protein</topology>
    </subcellularLocation>
    <subcellularLocation>
        <location evidence="2">Mitochondrion inner membrane</location>
        <topology evidence="2">Single-pass membrane protein</topology>
    </subcellularLocation>
</comment>
<dbReference type="InterPro" id="IPR020846">
    <property type="entry name" value="MFS_dom"/>
</dbReference>
<dbReference type="InParanoid" id="A0A401GAF7"/>
<evidence type="ECO:0000256" key="5">
    <source>
        <dbReference type="ARBA" id="ARBA00022692"/>
    </source>
</evidence>
<dbReference type="Pfam" id="PF02935">
    <property type="entry name" value="COX7C"/>
    <property type="match status" value="1"/>
</dbReference>
<evidence type="ECO:0000256" key="7">
    <source>
        <dbReference type="ARBA" id="ARBA00022989"/>
    </source>
</evidence>
<dbReference type="AlphaFoldDB" id="A0A401GAF7"/>
<dbReference type="InterPro" id="IPR036259">
    <property type="entry name" value="MFS_trans_sf"/>
</dbReference>
<organism evidence="13 14">
    <name type="scientific">Sparassis crispa</name>
    <dbReference type="NCBI Taxonomy" id="139825"/>
    <lineage>
        <taxon>Eukaryota</taxon>
        <taxon>Fungi</taxon>
        <taxon>Dikarya</taxon>
        <taxon>Basidiomycota</taxon>
        <taxon>Agaricomycotina</taxon>
        <taxon>Agaricomycetes</taxon>
        <taxon>Polyporales</taxon>
        <taxon>Sparassidaceae</taxon>
        <taxon>Sparassis</taxon>
    </lineage>
</organism>
<dbReference type="GO" id="GO:0045277">
    <property type="term" value="C:respiratory chain complex IV"/>
    <property type="evidence" value="ECO:0007669"/>
    <property type="project" value="InterPro"/>
</dbReference>
<dbReference type="PANTHER" id="PTHR23502">
    <property type="entry name" value="MAJOR FACILITATOR SUPERFAMILY"/>
    <property type="match status" value="1"/>
</dbReference>
<dbReference type="GO" id="GO:0005743">
    <property type="term" value="C:mitochondrial inner membrane"/>
    <property type="evidence" value="ECO:0007669"/>
    <property type="project" value="UniProtKB-SubCell"/>
</dbReference>
<feature type="transmembrane region" description="Helical" evidence="11">
    <location>
        <begin position="465"/>
        <end position="483"/>
    </location>
</feature>
<evidence type="ECO:0000256" key="3">
    <source>
        <dbReference type="ARBA" id="ARBA00004673"/>
    </source>
</evidence>
<evidence type="ECO:0000259" key="12">
    <source>
        <dbReference type="PROSITE" id="PS50850"/>
    </source>
</evidence>
<feature type="domain" description="Major facilitator superfamily (MFS) profile" evidence="12">
    <location>
        <begin position="88"/>
        <end position="508"/>
    </location>
</feature>
<dbReference type="Pfam" id="PF07690">
    <property type="entry name" value="MFS_1"/>
    <property type="match status" value="1"/>
</dbReference>
<dbReference type="Proteomes" id="UP000287166">
    <property type="component" value="Unassembled WGS sequence"/>
</dbReference>
<dbReference type="EMBL" id="BFAD01000002">
    <property type="protein sequence ID" value="GBE79141.1"/>
    <property type="molecule type" value="Genomic_DNA"/>
</dbReference>
<accession>A0A401GAF7</accession>
<keyword evidence="6" id="KW-0999">Mitochondrion inner membrane</keyword>
<dbReference type="Gene3D" id="4.10.49.10">
    <property type="entry name" value="Cytochrome c oxidase subunit VIIc"/>
    <property type="match status" value="1"/>
</dbReference>
<dbReference type="FunFam" id="1.20.1250.20:FF:000082">
    <property type="entry name" value="MFS multidrug transporter, putative"/>
    <property type="match status" value="1"/>
</dbReference>
<evidence type="ECO:0000313" key="13">
    <source>
        <dbReference type="EMBL" id="GBE79141.1"/>
    </source>
</evidence>
<feature type="transmembrane region" description="Helical" evidence="11">
    <location>
        <begin position="213"/>
        <end position="234"/>
    </location>
</feature>
<comment type="pathway">
    <text evidence="3">Energy metabolism; oxidative phosphorylation.</text>
</comment>
<feature type="transmembrane region" description="Helical" evidence="11">
    <location>
        <begin position="422"/>
        <end position="453"/>
    </location>
</feature>
<dbReference type="SUPFAM" id="SSF81427">
    <property type="entry name" value="Mitochondrial cytochrome c oxidase subunit VIIc (aka VIIIa)"/>
    <property type="match status" value="1"/>
</dbReference>
<feature type="transmembrane region" description="Helical" evidence="11">
    <location>
        <begin position="179"/>
        <end position="201"/>
    </location>
</feature>
<feature type="transmembrane region" description="Helical" evidence="11">
    <location>
        <begin position="356"/>
        <end position="376"/>
    </location>
</feature>
<evidence type="ECO:0000256" key="10">
    <source>
        <dbReference type="SAM" id="MobiDB-lite"/>
    </source>
</evidence>
<dbReference type="RefSeq" id="XP_027610054.1">
    <property type="nucleotide sequence ID" value="XM_027754253.1"/>
</dbReference>
<dbReference type="GO" id="GO:0006123">
    <property type="term" value="P:mitochondrial electron transport, cytochrome c to oxygen"/>
    <property type="evidence" value="ECO:0007669"/>
    <property type="project" value="InterPro"/>
</dbReference>
<keyword evidence="7 11" id="KW-1133">Transmembrane helix</keyword>
<evidence type="ECO:0000256" key="6">
    <source>
        <dbReference type="ARBA" id="ARBA00022792"/>
    </source>
</evidence>
<gene>
    <name evidence="13" type="ORF">SCP_0203380</name>
</gene>